<dbReference type="GeneID" id="115256741"/>
<keyword evidence="10 12" id="KW-0739">Sodium transport</keyword>
<evidence type="ECO:0000256" key="13">
    <source>
        <dbReference type="SAM" id="Phobius"/>
    </source>
</evidence>
<accession>A0ABM1YSS1</accession>
<dbReference type="PANTHER" id="PTHR11690">
    <property type="entry name" value="AMILORIDE-SENSITIVE SODIUM CHANNEL-RELATED"/>
    <property type="match status" value="1"/>
</dbReference>
<evidence type="ECO:0000313" key="15">
    <source>
        <dbReference type="Proteomes" id="UP000069940"/>
    </source>
</evidence>
<proteinExistence type="inferred from homology"/>
<reference evidence="15" key="1">
    <citation type="journal article" date="2015" name="Proc. Natl. Acad. Sci. U.S.A.">
        <title>Genome sequence of the Asian Tiger mosquito, Aedes albopictus, reveals insights into its biology, genetics, and evolution.</title>
        <authorList>
            <person name="Chen X.G."/>
            <person name="Jiang X."/>
            <person name="Gu J."/>
            <person name="Xu M."/>
            <person name="Wu Y."/>
            <person name="Deng Y."/>
            <person name="Zhang C."/>
            <person name="Bonizzoni M."/>
            <person name="Dermauw W."/>
            <person name="Vontas J."/>
            <person name="Armbruster P."/>
            <person name="Huang X."/>
            <person name="Yang Y."/>
            <person name="Zhang H."/>
            <person name="He W."/>
            <person name="Peng H."/>
            <person name="Liu Y."/>
            <person name="Wu K."/>
            <person name="Chen J."/>
            <person name="Lirakis M."/>
            <person name="Topalis P."/>
            <person name="Van Leeuwen T."/>
            <person name="Hall A.B."/>
            <person name="Jiang X."/>
            <person name="Thorpe C."/>
            <person name="Mueller R.L."/>
            <person name="Sun C."/>
            <person name="Waterhouse R.M."/>
            <person name="Yan G."/>
            <person name="Tu Z.J."/>
            <person name="Fang X."/>
            <person name="James A.A."/>
        </authorList>
    </citation>
    <scope>NUCLEOTIDE SEQUENCE [LARGE SCALE GENOMIC DNA]</scope>
    <source>
        <strain evidence="15">Foshan</strain>
    </source>
</reference>
<keyword evidence="7" id="KW-0915">Sodium</keyword>
<dbReference type="EnsemblMetazoa" id="AALFPA23_011842.R16838">
    <property type="protein sequence ID" value="AALFPA23_011842.P16838"/>
    <property type="gene ID" value="AALFPA23_011842"/>
</dbReference>
<evidence type="ECO:0008006" key="16">
    <source>
        <dbReference type="Google" id="ProtNLM"/>
    </source>
</evidence>
<sequence>MDPLLAFLKLLRTSLLVQLRETFAQSTLHGVRFITERGRPFWERFCWFCMVSISTVTTLIIIFNLWERFQTKPTITGPDTGSRNNWTIFPTVLVCPMDVLEVVRGEKVMALLDPLANYTEVEPMVEALAGISYWNMVTLEDVGFLDGKVKNVRSFVFYVGAACADVLSKCWFRGMEMDCCSQFRAVFSEVGFCYGFNAKFYDTMAQWERSTDFNYLYETDKKWGLTIQPSRPSNIYLHSHNEISGLEFHPLTQWEDGFGIGILISMKETYTTEDARQLSVGQRKCIFPNEVKPKYYRDDYTFSGCMKECRIQKCLKYCRCIPPFYAPTVSLPFCTVKQLACLDKYKANITSIRGCQDCELACHNMVFDVEKYSKSVTNVTKDEVVTIEYLTWPIIRYKREVLFGWVDLLVSFGGIAGLFLGFSLLSGVEIIYFFTMRAWCMLYKNRDELIAIEQQKLKQSQNRYDLSLKAGLRYRIRPKLSALARSPLATQSEDQTKRSFNSRHVITVGLIEQDFEAIKVPNNRGLILAEPTKRYISRSDRIANLARPNQFRSNLKVPYSEENSNGRLYNGYLP</sequence>
<reference evidence="14" key="2">
    <citation type="submission" date="2025-05" db="UniProtKB">
        <authorList>
            <consortium name="EnsemblMetazoa"/>
        </authorList>
    </citation>
    <scope>IDENTIFICATION</scope>
    <source>
        <strain evidence="14">Foshan</strain>
    </source>
</reference>
<dbReference type="Gene3D" id="2.60.470.10">
    <property type="entry name" value="Acid-sensing ion channels like domains"/>
    <property type="match status" value="1"/>
</dbReference>
<evidence type="ECO:0000256" key="7">
    <source>
        <dbReference type="ARBA" id="ARBA00023053"/>
    </source>
</evidence>
<evidence type="ECO:0000256" key="5">
    <source>
        <dbReference type="ARBA" id="ARBA00022692"/>
    </source>
</evidence>
<dbReference type="Proteomes" id="UP000069940">
    <property type="component" value="Unassembled WGS sequence"/>
</dbReference>
<evidence type="ECO:0000256" key="4">
    <source>
        <dbReference type="ARBA" id="ARBA00022461"/>
    </source>
</evidence>
<dbReference type="Pfam" id="PF00858">
    <property type="entry name" value="ASC"/>
    <property type="match status" value="1"/>
</dbReference>
<evidence type="ECO:0000256" key="8">
    <source>
        <dbReference type="ARBA" id="ARBA00023065"/>
    </source>
</evidence>
<keyword evidence="15" id="KW-1185">Reference proteome</keyword>
<feature type="transmembrane region" description="Helical" evidence="13">
    <location>
        <begin position="408"/>
        <end position="434"/>
    </location>
</feature>
<evidence type="ECO:0000256" key="9">
    <source>
        <dbReference type="ARBA" id="ARBA00023136"/>
    </source>
</evidence>
<keyword evidence="5 12" id="KW-0812">Transmembrane</keyword>
<evidence type="ECO:0000256" key="10">
    <source>
        <dbReference type="ARBA" id="ARBA00023201"/>
    </source>
</evidence>
<keyword evidence="11 12" id="KW-0407">Ion channel</keyword>
<keyword evidence="6 13" id="KW-1133">Transmembrane helix</keyword>
<evidence type="ECO:0000256" key="6">
    <source>
        <dbReference type="ARBA" id="ARBA00022989"/>
    </source>
</evidence>
<organism evidence="14 15">
    <name type="scientific">Aedes albopictus</name>
    <name type="common">Asian tiger mosquito</name>
    <name type="synonym">Stegomyia albopicta</name>
    <dbReference type="NCBI Taxonomy" id="7160"/>
    <lineage>
        <taxon>Eukaryota</taxon>
        <taxon>Metazoa</taxon>
        <taxon>Ecdysozoa</taxon>
        <taxon>Arthropoda</taxon>
        <taxon>Hexapoda</taxon>
        <taxon>Insecta</taxon>
        <taxon>Pterygota</taxon>
        <taxon>Neoptera</taxon>
        <taxon>Endopterygota</taxon>
        <taxon>Diptera</taxon>
        <taxon>Nematocera</taxon>
        <taxon>Culicoidea</taxon>
        <taxon>Culicidae</taxon>
        <taxon>Culicinae</taxon>
        <taxon>Aedini</taxon>
        <taxon>Aedes</taxon>
        <taxon>Stegomyia</taxon>
    </lineage>
</organism>
<dbReference type="InterPro" id="IPR001873">
    <property type="entry name" value="ENaC"/>
</dbReference>
<protein>
    <recommendedName>
        <fullName evidence="16">Pickpocket</fullName>
    </recommendedName>
</protein>
<evidence type="ECO:0000256" key="12">
    <source>
        <dbReference type="RuleBase" id="RU000679"/>
    </source>
</evidence>
<evidence type="ECO:0000256" key="1">
    <source>
        <dbReference type="ARBA" id="ARBA00004141"/>
    </source>
</evidence>
<name>A0ABM1YSS1_AEDAL</name>
<dbReference type="Gene3D" id="1.10.287.770">
    <property type="entry name" value="YojJ-like"/>
    <property type="match status" value="1"/>
</dbReference>
<evidence type="ECO:0000256" key="2">
    <source>
        <dbReference type="ARBA" id="ARBA00007193"/>
    </source>
</evidence>
<dbReference type="RefSeq" id="XP_029711542.2">
    <property type="nucleotide sequence ID" value="XM_029855682.2"/>
</dbReference>
<keyword evidence="9 13" id="KW-0472">Membrane</keyword>
<evidence type="ECO:0000256" key="3">
    <source>
        <dbReference type="ARBA" id="ARBA00022448"/>
    </source>
</evidence>
<evidence type="ECO:0000313" key="14">
    <source>
        <dbReference type="EnsemblMetazoa" id="AALFPA23_011842.P16838"/>
    </source>
</evidence>
<keyword evidence="8 12" id="KW-0406">Ion transport</keyword>
<dbReference type="PANTHER" id="PTHR11690:SF247">
    <property type="entry name" value="PICKPOCKET 23, ISOFORM C"/>
    <property type="match status" value="1"/>
</dbReference>
<evidence type="ECO:0000256" key="11">
    <source>
        <dbReference type="ARBA" id="ARBA00023303"/>
    </source>
</evidence>
<comment type="subcellular location">
    <subcellularLocation>
        <location evidence="1">Membrane</location>
        <topology evidence="1">Multi-pass membrane protein</topology>
    </subcellularLocation>
</comment>
<comment type="similarity">
    <text evidence="2 12">Belongs to the amiloride-sensitive sodium channel (TC 1.A.6) family.</text>
</comment>
<keyword evidence="3 12" id="KW-0813">Transport</keyword>
<keyword evidence="4 12" id="KW-0894">Sodium channel</keyword>